<dbReference type="InterPro" id="IPR007245">
    <property type="entry name" value="PIG-T"/>
</dbReference>
<evidence type="ECO:0000256" key="1">
    <source>
        <dbReference type="SAM" id="Phobius"/>
    </source>
</evidence>
<gene>
    <name evidence="2" type="primary">Pigt</name>
    <name evidence="2" type="ORF">SDJN03_26625</name>
</gene>
<dbReference type="GO" id="GO:0016255">
    <property type="term" value="P:attachment of GPI anchor to protein"/>
    <property type="evidence" value="ECO:0007669"/>
    <property type="project" value="InterPro"/>
</dbReference>
<comment type="caution">
    <text evidence="2">The sequence shown here is derived from an EMBL/GenBank/DDBJ whole genome shotgun (WGS) entry which is preliminary data.</text>
</comment>
<keyword evidence="1" id="KW-0472">Membrane</keyword>
<feature type="non-terminal residue" evidence="2">
    <location>
        <position position="1"/>
    </location>
</feature>
<organism evidence="2 3">
    <name type="scientific">Cucurbita argyrosperma subsp. sororia</name>
    <dbReference type="NCBI Taxonomy" id="37648"/>
    <lineage>
        <taxon>Eukaryota</taxon>
        <taxon>Viridiplantae</taxon>
        <taxon>Streptophyta</taxon>
        <taxon>Embryophyta</taxon>
        <taxon>Tracheophyta</taxon>
        <taxon>Spermatophyta</taxon>
        <taxon>Magnoliopsida</taxon>
        <taxon>eudicotyledons</taxon>
        <taxon>Gunneridae</taxon>
        <taxon>Pentapetalae</taxon>
        <taxon>rosids</taxon>
        <taxon>fabids</taxon>
        <taxon>Cucurbitales</taxon>
        <taxon>Cucurbitaceae</taxon>
        <taxon>Cucurbiteae</taxon>
        <taxon>Cucurbita</taxon>
    </lineage>
</organism>
<sequence>MKNMKNSSLPIFVASSFPDAIEDATLSFKSTVSRKQLEITLAFPGFRRRCFRRRWEIQFFSISCFSYENAEIFFFDVNEGYQDSVLNAMASFLRLISLLCLPILFAVPAIGSVSEGTEEDFSEDLLLKPLPDRKVLAHFHFQSRAPSSRSNSYGRHHHLFPKAISQLVHKYRIKEMELSFTQGRWRYDRWGGFDSISSSNAKPSGVELWAVFDVPPNEVDASWKNLTHSLSGLFCASINFLESSTSYSAPKWGFHPASENMRYGTLPREAVCTENLTPWLKLLPCRDKSGFSVLMDRPSIYKGFYHSQRLHLLSTEFDSNAVDSAIVLDQTLTVVLQPYSHRGALGYSNAAQLQPSWSLSSIFGRKVPGRCVLARSSNVYIQLDKGLMAELQGMLGEQEMLAVTRSSSEGSIRNLAFELSANPDRVHMEMSSRDDKHLSVLYMFSVAEKYDESEPLDLRFTWKIPVVWSIPQAPLHVTRFVLGSGNERGAIALQLKSTKPSDQLIPDTVITDSCSLLVKVFQVVPWYIKVYYHTLQVFIDDQPHSITNVVEKMQVSPSEDKVSPGVLEMLLKFPCGLKSAALTIEFDKGFLHIDEYPPDAHQGLDIPSAVITFPDFFTSTQFAENNSSKSPILSKWQGQSPILSYTEVLLVPFTTPDFSMPYNVITITCTVLALYFGSLLNVLRRRVGEEERFMKDKAKKKFQVSQLVSKLLAKLRGRHWEPSESQAPSSSSNSKSKLLFKVILVAGLAAAWQYYFG</sequence>
<keyword evidence="1" id="KW-1133">Transmembrane helix</keyword>
<dbReference type="PANTHER" id="PTHR12959">
    <property type="entry name" value="GPI TRANSAMIDASE COMPONENT PIG-T-RELATED"/>
    <property type="match status" value="1"/>
</dbReference>
<reference evidence="2 3" key="1">
    <citation type="journal article" date="2021" name="Hortic Res">
        <title>The domestication of Cucurbita argyrosperma as revealed by the genome of its wild relative.</title>
        <authorList>
            <person name="Barrera-Redondo J."/>
            <person name="Sanchez-de la Vega G."/>
            <person name="Aguirre-Liguori J.A."/>
            <person name="Castellanos-Morales G."/>
            <person name="Gutierrez-Guerrero Y.T."/>
            <person name="Aguirre-Dugua X."/>
            <person name="Aguirre-Planter E."/>
            <person name="Tenaillon M.I."/>
            <person name="Lira-Saade R."/>
            <person name="Eguiarte L.E."/>
        </authorList>
    </citation>
    <scope>NUCLEOTIDE SEQUENCE [LARGE SCALE GENOMIC DNA]</scope>
    <source>
        <strain evidence="2">JBR-2021</strain>
    </source>
</reference>
<dbReference type="AlphaFoldDB" id="A0AAV6M6L6"/>
<dbReference type="EMBL" id="JAGKQH010000017">
    <property type="protein sequence ID" value="KAG6575986.1"/>
    <property type="molecule type" value="Genomic_DNA"/>
</dbReference>
<keyword evidence="1" id="KW-0812">Transmembrane</keyword>
<feature type="transmembrane region" description="Helical" evidence="1">
    <location>
        <begin position="738"/>
        <end position="756"/>
    </location>
</feature>
<evidence type="ECO:0000313" key="2">
    <source>
        <dbReference type="EMBL" id="KAG6575986.1"/>
    </source>
</evidence>
<proteinExistence type="predicted"/>
<accession>A0AAV6M6L6</accession>
<keyword evidence="3" id="KW-1185">Reference proteome</keyword>
<feature type="transmembrane region" description="Helical" evidence="1">
    <location>
        <begin position="662"/>
        <end position="683"/>
    </location>
</feature>
<name>A0AAV6M6L6_9ROSI</name>
<protein>
    <submittedName>
        <fullName evidence="2">GPI transamidase component PIG-T</fullName>
    </submittedName>
</protein>
<dbReference type="Proteomes" id="UP000685013">
    <property type="component" value="Chromosome 17"/>
</dbReference>
<dbReference type="PANTHER" id="PTHR12959:SF11">
    <property type="entry name" value="GPI TRANSAMIDASE COMPONENT PIG-T"/>
    <property type="match status" value="1"/>
</dbReference>
<dbReference type="GO" id="GO:0042765">
    <property type="term" value="C:GPI-anchor transamidase complex"/>
    <property type="evidence" value="ECO:0007669"/>
    <property type="project" value="InterPro"/>
</dbReference>
<evidence type="ECO:0000313" key="3">
    <source>
        <dbReference type="Proteomes" id="UP000685013"/>
    </source>
</evidence>
<dbReference type="Pfam" id="PF04113">
    <property type="entry name" value="Gpi16"/>
    <property type="match status" value="1"/>
</dbReference>